<dbReference type="PANTHER" id="PTHR11851">
    <property type="entry name" value="METALLOPROTEASE"/>
    <property type="match status" value="1"/>
</dbReference>
<evidence type="ECO:0000259" key="1">
    <source>
        <dbReference type="Pfam" id="PF05193"/>
    </source>
</evidence>
<dbReference type="Pfam" id="PF05193">
    <property type="entry name" value="Peptidase_M16_C"/>
    <property type="match status" value="1"/>
</dbReference>
<reference evidence="2" key="1">
    <citation type="submission" date="2022-05" db="EMBL/GenBank/DDBJ databases">
        <title>Jatrophihabitans sp. SB3-54 whole genome sequence.</title>
        <authorList>
            <person name="Suh M.K."/>
            <person name="Eom M.K."/>
            <person name="Kim J.S."/>
            <person name="Kim H.S."/>
            <person name="Do H.E."/>
            <person name="Shin Y.K."/>
            <person name="Lee J.-S."/>
        </authorList>
    </citation>
    <scope>NUCLEOTIDE SEQUENCE</scope>
    <source>
        <strain evidence="2">SB3-54</strain>
    </source>
</reference>
<gene>
    <name evidence="2" type="ORF">M6B22_16765</name>
</gene>
<sequence length="444" mass="45820">MSPVLMSAAVPALTKPRKAKRLALAERTLGTGLRVIVVRKPGVPLAEVRLRIPALSAKPTHPARVGLLADAMLTGADGLDRADIAGSVQALGGDLSVSVDADRLMVGGNVLAGNLAGLLGVVATVLTGAQYPAAEVATERERLLERLAIARSRPGVVAGEALGRRMWGEHPYSLDLPQVAAVAATTAAQVRRAHADLVHPHGATLVIVGDVSPARVLDQAEEALAGWTGSQAAGRVPALPAPPGGPLLVVDRPGSVQSSLRMGGAALTRAHERYPALQLANLIFGGYFSSRWTENIREDKGYTYGPHSRIDHHVLGSSLMFDVEVATEVTAPAVLETRYELGRIASLPVTAEEVESVRQYAIGTLALSTATQAGLASTLSALAAVGLGLDWVLEHPARLAAVGVDEVSAAAAEFFAPARLTSVIVGDAGTISAPLAALAAIETA</sequence>
<evidence type="ECO:0000313" key="2">
    <source>
        <dbReference type="EMBL" id="WAX56177.1"/>
    </source>
</evidence>
<name>A0ABY7JXY9_9ACTN</name>
<dbReference type="PANTHER" id="PTHR11851:SF224">
    <property type="entry name" value="PROCESSING PROTEASE"/>
    <property type="match status" value="1"/>
</dbReference>
<dbReference type="EMBL" id="CP097463">
    <property type="protein sequence ID" value="WAX56177.1"/>
    <property type="molecule type" value="Genomic_DNA"/>
</dbReference>
<proteinExistence type="predicted"/>
<feature type="domain" description="Peptidase M16 C-terminal" evidence="1">
    <location>
        <begin position="186"/>
        <end position="359"/>
    </location>
</feature>
<keyword evidence="3" id="KW-1185">Reference proteome</keyword>
<dbReference type="SUPFAM" id="SSF63411">
    <property type="entry name" value="LuxS/MPP-like metallohydrolase"/>
    <property type="match status" value="2"/>
</dbReference>
<dbReference type="InterPro" id="IPR007863">
    <property type="entry name" value="Peptidase_M16_C"/>
</dbReference>
<dbReference type="Proteomes" id="UP001164693">
    <property type="component" value="Chromosome"/>
</dbReference>
<protein>
    <submittedName>
        <fullName evidence="2">Insulinase family protein</fullName>
    </submittedName>
</protein>
<evidence type="ECO:0000313" key="3">
    <source>
        <dbReference type="Proteomes" id="UP001164693"/>
    </source>
</evidence>
<organism evidence="2 3">
    <name type="scientific">Jatrophihabitans cynanchi</name>
    <dbReference type="NCBI Taxonomy" id="2944128"/>
    <lineage>
        <taxon>Bacteria</taxon>
        <taxon>Bacillati</taxon>
        <taxon>Actinomycetota</taxon>
        <taxon>Actinomycetes</taxon>
        <taxon>Jatrophihabitantales</taxon>
        <taxon>Jatrophihabitantaceae</taxon>
        <taxon>Jatrophihabitans</taxon>
    </lineage>
</organism>
<accession>A0ABY7JXY9</accession>
<dbReference type="Gene3D" id="3.30.830.10">
    <property type="entry name" value="Metalloenzyme, LuxS/M16 peptidase-like"/>
    <property type="match status" value="2"/>
</dbReference>
<dbReference type="InterPro" id="IPR050361">
    <property type="entry name" value="MPP/UQCRC_Complex"/>
</dbReference>
<dbReference type="RefSeq" id="WP_269442706.1">
    <property type="nucleotide sequence ID" value="NZ_CP097463.1"/>
</dbReference>
<dbReference type="InterPro" id="IPR011249">
    <property type="entry name" value="Metalloenz_LuxS/M16"/>
</dbReference>